<dbReference type="PANTHER" id="PTHR46847">
    <property type="entry name" value="D-ALLOSE-BINDING PERIPLASMIC PROTEIN-RELATED"/>
    <property type="match status" value="1"/>
</dbReference>
<dbReference type="Pfam" id="PF13407">
    <property type="entry name" value="Peripla_BP_4"/>
    <property type="match status" value="1"/>
</dbReference>
<dbReference type="Proteomes" id="UP000284177">
    <property type="component" value="Unassembled WGS sequence"/>
</dbReference>
<proteinExistence type="inferred from homology"/>
<dbReference type="InterPro" id="IPR028082">
    <property type="entry name" value="Peripla_BP_I"/>
</dbReference>
<evidence type="ECO:0000313" key="7">
    <source>
        <dbReference type="Proteomes" id="UP000284177"/>
    </source>
</evidence>
<gene>
    <name evidence="6" type="ORF">BET03_09690</name>
</gene>
<evidence type="ECO:0000256" key="3">
    <source>
        <dbReference type="ARBA" id="ARBA00022729"/>
    </source>
</evidence>
<organism evidence="6 7">
    <name type="scientific">Thermohalobacter berrensis</name>
    <dbReference type="NCBI Taxonomy" id="99594"/>
    <lineage>
        <taxon>Bacteria</taxon>
        <taxon>Bacillati</taxon>
        <taxon>Bacillota</taxon>
        <taxon>Tissierellia</taxon>
        <taxon>Tissierellales</taxon>
        <taxon>Thermohalobacteraceae</taxon>
        <taxon>Thermohalobacter</taxon>
    </lineage>
</organism>
<protein>
    <submittedName>
        <fullName evidence="6">Sugar ABC transporter substrate-binding protein</fullName>
    </submittedName>
</protein>
<evidence type="ECO:0000259" key="5">
    <source>
        <dbReference type="Pfam" id="PF13407"/>
    </source>
</evidence>
<dbReference type="RefSeq" id="WP_120167955.1">
    <property type="nucleotide sequence ID" value="NZ_MCIB01000007.1"/>
</dbReference>
<reference evidence="6 7" key="1">
    <citation type="submission" date="2016-08" db="EMBL/GenBank/DDBJ databases">
        <title>Novel Firmicutes and Novel Genomes.</title>
        <authorList>
            <person name="Poppleton D.I."/>
            <person name="Gribaldo S."/>
        </authorList>
    </citation>
    <scope>NUCLEOTIDE SEQUENCE [LARGE SCALE GENOMIC DNA]</scope>
    <source>
        <strain evidence="6 7">CTT3</strain>
    </source>
</reference>
<dbReference type="AlphaFoldDB" id="A0A419T6E4"/>
<evidence type="ECO:0000256" key="1">
    <source>
        <dbReference type="ARBA" id="ARBA00004196"/>
    </source>
</evidence>
<evidence type="ECO:0000256" key="2">
    <source>
        <dbReference type="ARBA" id="ARBA00007639"/>
    </source>
</evidence>
<sequence>MQSLKFLVSLIKRNMIILILTILIIINLIFLYYNNNQQKISSKLKPRYHFYVVAPNSVDPFWREVRLGVEDAAKDYNVVVEFNAPKFNNPQEELKYLDMAVISNVDGIITHVSNGLDFTSLINEAYNRGIPVVTIENDDKKSNRNAFVGTTSFLLGKEAAKLMIKATKGKANIAIIVSNDYELDTVSQNLKINGFLSAIKNYAEMKVVKIYTSKMGILSAEEITETILNDEQNINAIYTTSSVDTLGTAQQIVNQNEVGNITLVGYGDSESILRYIRKGIIYGTVMSDPYKMGYESLKALIDIEENNNVSTFIDTGVKVLTTYTLYEESLQNRKEINKDE</sequence>
<dbReference type="SUPFAM" id="SSF53822">
    <property type="entry name" value="Periplasmic binding protein-like I"/>
    <property type="match status" value="1"/>
</dbReference>
<feature type="transmembrane region" description="Helical" evidence="4">
    <location>
        <begin position="15"/>
        <end position="33"/>
    </location>
</feature>
<dbReference type="InterPro" id="IPR025997">
    <property type="entry name" value="SBP_2_dom"/>
</dbReference>
<dbReference type="GO" id="GO:0030246">
    <property type="term" value="F:carbohydrate binding"/>
    <property type="evidence" value="ECO:0007669"/>
    <property type="project" value="UniProtKB-ARBA"/>
</dbReference>
<comment type="caution">
    <text evidence="6">The sequence shown here is derived from an EMBL/GenBank/DDBJ whole genome shotgun (WGS) entry which is preliminary data.</text>
</comment>
<dbReference type="EMBL" id="MCIB01000007">
    <property type="protein sequence ID" value="RKD33177.1"/>
    <property type="molecule type" value="Genomic_DNA"/>
</dbReference>
<keyword evidence="7" id="KW-1185">Reference proteome</keyword>
<dbReference type="GO" id="GO:0030313">
    <property type="term" value="C:cell envelope"/>
    <property type="evidence" value="ECO:0007669"/>
    <property type="project" value="UniProtKB-SubCell"/>
</dbReference>
<dbReference type="PANTHER" id="PTHR46847:SF1">
    <property type="entry name" value="D-ALLOSE-BINDING PERIPLASMIC PROTEIN-RELATED"/>
    <property type="match status" value="1"/>
</dbReference>
<accession>A0A419T6E4</accession>
<keyword evidence="4" id="KW-0812">Transmembrane</keyword>
<evidence type="ECO:0000256" key="4">
    <source>
        <dbReference type="SAM" id="Phobius"/>
    </source>
</evidence>
<name>A0A419T6E4_9FIRM</name>
<evidence type="ECO:0000313" key="6">
    <source>
        <dbReference type="EMBL" id="RKD33177.1"/>
    </source>
</evidence>
<keyword evidence="4" id="KW-1133">Transmembrane helix</keyword>
<feature type="domain" description="Periplasmic binding protein" evidence="5">
    <location>
        <begin position="50"/>
        <end position="303"/>
    </location>
</feature>
<dbReference type="OrthoDB" id="569491at2"/>
<keyword evidence="3" id="KW-0732">Signal</keyword>
<keyword evidence="4" id="KW-0472">Membrane</keyword>
<dbReference type="Gene3D" id="3.40.50.2300">
    <property type="match status" value="2"/>
</dbReference>
<comment type="similarity">
    <text evidence="2">Belongs to the bacterial solute-binding protein 2 family.</text>
</comment>
<comment type="subcellular location">
    <subcellularLocation>
        <location evidence="1">Cell envelope</location>
    </subcellularLocation>
</comment>